<evidence type="ECO:0000259" key="3">
    <source>
        <dbReference type="Pfam" id="PF01551"/>
    </source>
</evidence>
<keyword evidence="2" id="KW-0732">Signal</keyword>
<dbReference type="Proteomes" id="UP001490365">
    <property type="component" value="Unassembled WGS sequence"/>
</dbReference>
<feature type="compositionally biased region" description="Polar residues" evidence="1">
    <location>
        <begin position="263"/>
        <end position="273"/>
    </location>
</feature>
<evidence type="ECO:0000313" key="5">
    <source>
        <dbReference type="Proteomes" id="UP001490365"/>
    </source>
</evidence>
<keyword evidence="5" id="KW-1185">Reference proteome</keyword>
<gene>
    <name evidence="4" type="ORF">ABT211_12100</name>
</gene>
<evidence type="ECO:0000256" key="1">
    <source>
        <dbReference type="SAM" id="MobiDB-lite"/>
    </source>
</evidence>
<dbReference type="SUPFAM" id="SSF51261">
    <property type="entry name" value="Duplicated hybrid motif"/>
    <property type="match status" value="1"/>
</dbReference>
<organism evidence="4 5">
    <name type="scientific">Streptomyces sp. 900105755</name>
    <dbReference type="NCBI Taxonomy" id="3154389"/>
    <lineage>
        <taxon>Bacteria</taxon>
        <taxon>Bacillati</taxon>
        <taxon>Actinomycetota</taxon>
        <taxon>Actinomycetes</taxon>
        <taxon>Kitasatosporales</taxon>
        <taxon>Streptomycetaceae</taxon>
        <taxon>Streptomyces</taxon>
    </lineage>
</organism>
<feature type="chain" id="PRO_5046200165" evidence="2">
    <location>
        <begin position="29"/>
        <end position="303"/>
    </location>
</feature>
<name>A0ABV1TDE8_9ACTN</name>
<dbReference type="PANTHER" id="PTHR21666">
    <property type="entry name" value="PEPTIDASE-RELATED"/>
    <property type="match status" value="1"/>
</dbReference>
<feature type="region of interest" description="Disordered" evidence="1">
    <location>
        <begin position="38"/>
        <end position="67"/>
    </location>
</feature>
<dbReference type="InterPro" id="IPR011055">
    <property type="entry name" value="Dup_hybrid_motif"/>
</dbReference>
<feature type="region of interest" description="Disordered" evidence="1">
    <location>
        <begin position="205"/>
        <end position="280"/>
    </location>
</feature>
<dbReference type="InterPro" id="IPR016047">
    <property type="entry name" value="M23ase_b-sheet_dom"/>
</dbReference>
<comment type="caution">
    <text evidence="4">The sequence shown here is derived from an EMBL/GenBank/DDBJ whole genome shotgun (WGS) entry which is preliminary data.</text>
</comment>
<dbReference type="EC" id="3.4.-.-" evidence="4"/>
<keyword evidence="4" id="KW-0378">Hydrolase</keyword>
<dbReference type="Gene3D" id="2.70.70.10">
    <property type="entry name" value="Glucose Permease (Domain IIA)"/>
    <property type="match status" value="1"/>
</dbReference>
<dbReference type="RefSeq" id="WP_351956670.1">
    <property type="nucleotide sequence ID" value="NZ_JBEOZM010000004.1"/>
</dbReference>
<dbReference type="PANTHER" id="PTHR21666:SF270">
    <property type="entry name" value="MUREIN HYDROLASE ACTIVATOR ENVC"/>
    <property type="match status" value="1"/>
</dbReference>
<feature type="compositionally biased region" description="Basic residues" evidence="1">
    <location>
        <begin position="252"/>
        <end position="261"/>
    </location>
</feature>
<feature type="signal peptide" evidence="2">
    <location>
        <begin position="1"/>
        <end position="28"/>
    </location>
</feature>
<evidence type="ECO:0000256" key="2">
    <source>
        <dbReference type="SAM" id="SignalP"/>
    </source>
</evidence>
<feature type="compositionally biased region" description="Low complexity" evidence="1">
    <location>
        <begin position="214"/>
        <end position="250"/>
    </location>
</feature>
<dbReference type="Pfam" id="PF01551">
    <property type="entry name" value="Peptidase_M23"/>
    <property type="match status" value="1"/>
</dbReference>
<proteinExistence type="predicted"/>
<dbReference type="GO" id="GO:0016787">
    <property type="term" value="F:hydrolase activity"/>
    <property type="evidence" value="ECO:0007669"/>
    <property type="project" value="UniProtKB-KW"/>
</dbReference>
<sequence length="303" mass="31774">MRRDDLRLLTAALVLLLTGAFLTTPAKADERPANCAFGRLSTPPPAAHQDGVDRATGGGHRTVHPGRTARWTAPTVGYRLSARYAAKGRLWKHRHTGQDFAVDAGTPVYAVGPGSVVAATCGDAFGNQVVLHHPDGYYTQYAHLSVINVRRGQHVSTGQRIGAAGSTGNAEGPHLHFEVRTTRHLGSEVPPLPWLRHHGVSVPAKPCPAHRHPTPGASAAASATATAVASPAPAPATATAKPSARTATAPRGHGRPAKPHRTTAPQATSTGQGTPLKHWLPTSVWDPATLWNLTAGRVPGKRP</sequence>
<dbReference type="CDD" id="cd12797">
    <property type="entry name" value="M23_peptidase"/>
    <property type="match status" value="1"/>
</dbReference>
<dbReference type="InterPro" id="IPR050570">
    <property type="entry name" value="Cell_wall_metabolism_enzyme"/>
</dbReference>
<reference evidence="4 5" key="1">
    <citation type="submission" date="2024-06" db="EMBL/GenBank/DDBJ databases">
        <title>The Natural Products Discovery Center: Release of the First 8490 Sequenced Strains for Exploring Actinobacteria Biosynthetic Diversity.</title>
        <authorList>
            <person name="Kalkreuter E."/>
            <person name="Kautsar S.A."/>
            <person name="Yang D."/>
            <person name="Bader C.D."/>
            <person name="Teijaro C.N."/>
            <person name="Fluegel L."/>
            <person name="Davis C.M."/>
            <person name="Simpson J.R."/>
            <person name="Lauterbach L."/>
            <person name="Steele A.D."/>
            <person name="Gui C."/>
            <person name="Meng S."/>
            <person name="Li G."/>
            <person name="Viehrig K."/>
            <person name="Ye F."/>
            <person name="Su P."/>
            <person name="Kiefer A.F."/>
            <person name="Nichols A."/>
            <person name="Cepeda A.J."/>
            <person name="Yan W."/>
            <person name="Fan B."/>
            <person name="Jiang Y."/>
            <person name="Adhikari A."/>
            <person name="Zheng C.-J."/>
            <person name="Schuster L."/>
            <person name="Cowan T.M."/>
            <person name="Smanski M.J."/>
            <person name="Chevrette M.G."/>
            <person name="De Carvalho L.P.S."/>
            <person name="Shen B."/>
        </authorList>
    </citation>
    <scope>NUCLEOTIDE SEQUENCE [LARGE SCALE GENOMIC DNA]</scope>
    <source>
        <strain evidence="4 5">NPDC001694</strain>
    </source>
</reference>
<accession>A0ABV1TDE8</accession>
<feature type="domain" description="M23ase beta-sheet core" evidence="3">
    <location>
        <begin position="94"/>
        <end position="182"/>
    </location>
</feature>
<evidence type="ECO:0000313" key="4">
    <source>
        <dbReference type="EMBL" id="MER6268028.1"/>
    </source>
</evidence>
<protein>
    <submittedName>
        <fullName evidence="4">M23 family metallopeptidase</fullName>
        <ecNumber evidence="4">3.4.-.-</ecNumber>
    </submittedName>
</protein>
<dbReference type="EMBL" id="JBEOZM010000004">
    <property type="protein sequence ID" value="MER6268028.1"/>
    <property type="molecule type" value="Genomic_DNA"/>
</dbReference>